<evidence type="ECO:0000256" key="2">
    <source>
        <dbReference type="ARBA" id="ARBA00022827"/>
    </source>
</evidence>
<dbReference type="InterPro" id="IPR016169">
    <property type="entry name" value="FAD-bd_PCMH_sub2"/>
</dbReference>
<dbReference type="SUPFAM" id="SSF56176">
    <property type="entry name" value="FAD-binding/transporter-associated domain-like"/>
    <property type="match status" value="1"/>
</dbReference>
<dbReference type="AlphaFoldDB" id="A0A840BWM0"/>
<dbReference type="NCBIfam" id="NF008439">
    <property type="entry name" value="PRK11282.1"/>
    <property type="match status" value="1"/>
</dbReference>
<sequence length="406" mass="42343">MTLPRSATISETVLTPENEQEAAALVAACAAAARPLVIRGGGTKAAVGRPVNAEATLSTKALTGITLYEPAELVIAARAGTPLAEIERTLAERGQMLPFEPADARVLLGSEGEATVGGLAATNLSGPRRIMAGACRDAMIGVRFVNGRGEVVKSGGRVMKNVTGLDLVKLAAGAWGTLGLLTEVTFKVQPKAERSATLAIDGLDDARGVDALNAALGSPFEITGAAHLPAGLAGERARTVLRIEGFSPSVDYRVGELRHLLAAYGPAERIVDAAEARRLWQDVRDVRFLAEPREHAVWRLSTVPTAGPRVVAAVAGLGDARFFFDWGGGLVWLSVPAAGDCGAAMIREALAPHGGHATLWRAPADIRAALQPFQPLAAPLMRVSEGVKRAVDPAGIFEPGRMYAGI</sequence>
<dbReference type="PANTHER" id="PTHR11748">
    <property type="entry name" value="D-LACTATE DEHYDROGENASE"/>
    <property type="match status" value="1"/>
</dbReference>
<keyword evidence="2" id="KW-0274">FAD</keyword>
<dbReference type="Proteomes" id="UP000577362">
    <property type="component" value="Unassembled WGS sequence"/>
</dbReference>
<dbReference type="PANTHER" id="PTHR11748:SF103">
    <property type="entry name" value="GLYCOLATE OXIDASE SUBUNIT GLCE"/>
    <property type="match status" value="1"/>
</dbReference>
<dbReference type="GO" id="GO:0003824">
    <property type="term" value="F:catalytic activity"/>
    <property type="evidence" value="ECO:0007669"/>
    <property type="project" value="InterPro"/>
</dbReference>
<keyword evidence="5" id="KW-1185">Reference proteome</keyword>
<evidence type="ECO:0000259" key="3">
    <source>
        <dbReference type="PROSITE" id="PS51387"/>
    </source>
</evidence>
<dbReference type="InterPro" id="IPR016166">
    <property type="entry name" value="FAD-bd_PCMH"/>
</dbReference>
<dbReference type="InterPro" id="IPR036318">
    <property type="entry name" value="FAD-bd_PCMH-like_sf"/>
</dbReference>
<dbReference type="SUPFAM" id="SSF55103">
    <property type="entry name" value="FAD-linked oxidases, C-terminal domain"/>
    <property type="match status" value="1"/>
</dbReference>
<evidence type="ECO:0000313" key="5">
    <source>
        <dbReference type="Proteomes" id="UP000577362"/>
    </source>
</evidence>
<accession>A0A840BWM0</accession>
<gene>
    <name evidence="4" type="ORF">GGR16_000192</name>
</gene>
<dbReference type="RefSeq" id="WP_183315455.1">
    <property type="nucleotide sequence ID" value="NZ_JACIEN010000001.1"/>
</dbReference>
<evidence type="ECO:0000313" key="4">
    <source>
        <dbReference type="EMBL" id="MBB4015186.1"/>
    </source>
</evidence>
<evidence type="ECO:0000256" key="1">
    <source>
        <dbReference type="ARBA" id="ARBA00022630"/>
    </source>
</evidence>
<dbReference type="EMBL" id="JACIEN010000001">
    <property type="protein sequence ID" value="MBB4015186.1"/>
    <property type="molecule type" value="Genomic_DNA"/>
</dbReference>
<organism evidence="4 5">
    <name type="scientific">Chelatococcus caeni</name>
    <dbReference type="NCBI Taxonomy" id="1348468"/>
    <lineage>
        <taxon>Bacteria</taxon>
        <taxon>Pseudomonadati</taxon>
        <taxon>Pseudomonadota</taxon>
        <taxon>Alphaproteobacteria</taxon>
        <taxon>Hyphomicrobiales</taxon>
        <taxon>Chelatococcaceae</taxon>
        <taxon>Chelatococcus</taxon>
    </lineage>
</organism>
<name>A0A840BWM0_9HYPH</name>
<proteinExistence type="predicted"/>
<dbReference type="InterPro" id="IPR006094">
    <property type="entry name" value="Oxid_FAD_bind_N"/>
</dbReference>
<dbReference type="PROSITE" id="PS51387">
    <property type="entry name" value="FAD_PCMH"/>
    <property type="match status" value="1"/>
</dbReference>
<feature type="domain" description="FAD-binding PCMH-type" evidence="3">
    <location>
        <begin position="1"/>
        <end position="191"/>
    </location>
</feature>
<reference evidence="4 5" key="1">
    <citation type="submission" date="2020-08" db="EMBL/GenBank/DDBJ databases">
        <title>Genomic Encyclopedia of Type Strains, Phase IV (KMG-IV): sequencing the most valuable type-strain genomes for metagenomic binning, comparative biology and taxonomic classification.</title>
        <authorList>
            <person name="Goeker M."/>
        </authorList>
    </citation>
    <scope>NUCLEOTIDE SEQUENCE [LARGE SCALE GENOMIC DNA]</scope>
    <source>
        <strain evidence="4 5">DSM 103737</strain>
    </source>
</reference>
<protein>
    <submittedName>
        <fullName evidence="4">Glycolate oxidase FAD binding subunit</fullName>
    </submittedName>
</protein>
<dbReference type="Pfam" id="PF01565">
    <property type="entry name" value="FAD_binding_4"/>
    <property type="match status" value="1"/>
</dbReference>
<comment type="caution">
    <text evidence="4">The sequence shown here is derived from an EMBL/GenBank/DDBJ whole genome shotgun (WGS) entry which is preliminary data.</text>
</comment>
<dbReference type="Gene3D" id="3.30.465.10">
    <property type="match status" value="1"/>
</dbReference>
<keyword evidence="1" id="KW-0285">Flavoprotein</keyword>
<dbReference type="GO" id="GO:0071949">
    <property type="term" value="F:FAD binding"/>
    <property type="evidence" value="ECO:0007669"/>
    <property type="project" value="InterPro"/>
</dbReference>
<dbReference type="InterPro" id="IPR016164">
    <property type="entry name" value="FAD-linked_Oxase-like_C"/>
</dbReference>